<sequence length="316" mass="36340">MATVCELVQLPVGSECGKWTILKKLGEGAFGAVYLVNQKGKTDVEYALKVEAESDPLGLLKMEVAVLLEVRKQKIAGRHFLELADRGNLPGKFYYMVMTLVGKSLQKYNYISFIFFQDLRKTAPFNKFSMGTAISVARQSLEAVEDLHNIGFLHRDIKPGNYTIGRKEMHELRKVYMLDFGMARKFAREDGTLRNPRARAGFRGTVKYAPLACHIQREQCRKDDIESWLYMVVEMTSGRLPWRNLTESDDVGVFKKECKTTRQRCLFGGCPREYMEVFPILDKGKFFDAPEYKTIYELLEKALANTKANEFPYDWE</sequence>
<dbReference type="HOGENOM" id="CLU_019279_2_5_1"/>
<feature type="binding site" evidence="4">
    <location>
        <position position="49"/>
    </location>
    <ligand>
        <name>ATP</name>
        <dbReference type="ChEBI" id="CHEBI:30616"/>
    </ligand>
</feature>
<dbReference type="EMBL" id="DS268443">
    <property type="protein sequence ID" value="EFP01425.1"/>
    <property type="molecule type" value="Genomic_DNA"/>
</dbReference>
<dbReference type="SUPFAM" id="SSF56112">
    <property type="entry name" value="Protein kinase-like (PK-like)"/>
    <property type="match status" value="1"/>
</dbReference>
<accession>E3MG46</accession>
<proteinExistence type="inferred from homology"/>
<dbReference type="InterPro" id="IPR011009">
    <property type="entry name" value="Kinase-like_dom_sf"/>
</dbReference>
<dbReference type="Pfam" id="PF00069">
    <property type="entry name" value="Pkinase"/>
    <property type="match status" value="1"/>
</dbReference>
<keyword evidence="8" id="KW-1185">Reference proteome</keyword>
<dbReference type="InterPro" id="IPR000719">
    <property type="entry name" value="Prot_kinase_dom"/>
</dbReference>
<dbReference type="PANTHER" id="PTHR11909">
    <property type="entry name" value="CASEIN KINASE-RELATED"/>
    <property type="match status" value="1"/>
</dbReference>
<dbReference type="PROSITE" id="PS50011">
    <property type="entry name" value="PROTEIN_KINASE_DOM"/>
    <property type="match status" value="1"/>
</dbReference>
<dbReference type="AlphaFoldDB" id="E3MG46"/>
<evidence type="ECO:0000313" key="8">
    <source>
        <dbReference type="Proteomes" id="UP000008281"/>
    </source>
</evidence>
<dbReference type="eggNOG" id="KOG1164">
    <property type="taxonomic scope" value="Eukaryota"/>
</dbReference>
<evidence type="ECO:0000256" key="5">
    <source>
        <dbReference type="RuleBase" id="RU000304"/>
    </source>
</evidence>
<dbReference type="InterPro" id="IPR017441">
    <property type="entry name" value="Protein_kinase_ATP_BS"/>
</dbReference>
<evidence type="ECO:0000256" key="3">
    <source>
        <dbReference type="ARBA" id="ARBA00022840"/>
    </source>
</evidence>
<dbReference type="STRING" id="31234.E3MG46"/>
<keyword evidence="5" id="KW-0418">Kinase</keyword>
<evidence type="ECO:0000259" key="6">
    <source>
        <dbReference type="PROSITE" id="PS50011"/>
    </source>
</evidence>
<dbReference type="FunFam" id="1.10.510.10:FF:000854">
    <property type="entry name" value="Protein CBG12201"/>
    <property type="match status" value="1"/>
</dbReference>
<dbReference type="GO" id="GO:0005524">
    <property type="term" value="F:ATP binding"/>
    <property type="evidence" value="ECO:0007669"/>
    <property type="project" value="UniProtKB-UniRule"/>
</dbReference>
<keyword evidence="5" id="KW-0723">Serine/threonine-protein kinase</keyword>
<dbReference type="EC" id="2.7.11.1" evidence="1"/>
<dbReference type="GO" id="GO:0004674">
    <property type="term" value="F:protein serine/threonine kinase activity"/>
    <property type="evidence" value="ECO:0007669"/>
    <property type="project" value="UniProtKB-KW"/>
</dbReference>
<evidence type="ECO:0000313" key="7">
    <source>
        <dbReference type="EMBL" id="EFP01425.1"/>
    </source>
</evidence>
<keyword evidence="5" id="KW-0808">Transferase</keyword>
<dbReference type="PROSITE" id="PS00107">
    <property type="entry name" value="PROTEIN_KINASE_ATP"/>
    <property type="match status" value="1"/>
</dbReference>
<dbReference type="FunCoup" id="E3MG46">
    <property type="interactions" value="225"/>
</dbReference>
<gene>
    <name evidence="7" type="ORF">CRE_24029</name>
</gene>
<dbReference type="OMA" id="PFNKFSM"/>
<dbReference type="PROSITE" id="PS00108">
    <property type="entry name" value="PROTEIN_KINASE_ST"/>
    <property type="match status" value="1"/>
</dbReference>
<dbReference type="InterPro" id="IPR008271">
    <property type="entry name" value="Ser/Thr_kinase_AS"/>
</dbReference>
<dbReference type="InParanoid" id="E3MG46"/>
<comment type="similarity">
    <text evidence="5">Belongs to the protein kinase superfamily.</text>
</comment>
<dbReference type="InterPro" id="IPR050235">
    <property type="entry name" value="CK1_Ser-Thr_kinase"/>
</dbReference>
<name>E3MG46_CAERE</name>
<evidence type="ECO:0000256" key="2">
    <source>
        <dbReference type="ARBA" id="ARBA00022741"/>
    </source>
</evidence>
<protein>
    <recommendedName>
        <fullName evidence="1">non-specific serine/threonine protein kinase</fullName>
        <ecNumber evidence="1">2.7.11.1</ecNumber>
    </recommendedName>
</protein>
<dbReference type="Gene3D" id="1.10.510.10">
    <property type="entry name" value="Transferase(Phosphotransferase) domain 1"/>
    <property type="match status" value="1"/>
</dbReference>
<dbReference type="OrthoDB" id="5979581at2759"/>
<feature type="domain" description="Protein kinase" evidence="6">
    <location>
        <begin position="19"/>
        <end position="316"/>
    </location>
</feature>
<organism evidence="8">
    <name type="scientific">Caenorhabditis remanei</name>
    <name type="common">Caenorhabditis vulgaris</name>
    <dbReference type="NCBI Taxonomy" id="31234"/>
    <lineage>
        <taxon>Eukaryota</taxon>
        <taxon>Metazoa</taxon>
        <taxon>Ecdysozoa</taxon>
        <taxon>Nematoda</taxon>
        <taxon>Chromadorea</taxon>
        <taxon>Rhabditida</taxon>
        <taxon>Rhabditina</taxon>
        <taxon>Rhabditomorpha</taxon>
        <taxon>Rhabditoidea</taxon>
        <taxon>Rhabditidae</taxon>
        <taxon>Peloderinae</taxon>
        <taxon>Caenorhabditis</taxon>
    </lineage>
</organism>
<keyword evidence="2 4" id="KW-0547">Nucleotide-binding</keyword>
<evidence type="ECO:0000256" key="4">
    <source>
        <dbReference type="PROSITE-ProRule" id="PRU10141"/>
    </source>
</evidence>
<reference evidence="7" key="1">
    <citation type="submission" date="2007-07" db="EMBL/GenBank/DDBJ databases">
        <title>PCAP assembly of the Caenorhabditis remanei genome.</title>
        <authorList>
            <consortium name="The Caenorhabditis remanei Sequencing Consortium"/>
            <person name="Wilson R.K."/>
        </authorList>
    </citation>
    <scope>NUCLEOTIDE SEQUENCE [LARGE SCALE GENOMIC DNA]</scope>
    <source>
        <strain evidence="7">PB4641</strain>
    </source>
</reference>
<dbReference type="Proteomes" id="UP000008281">
    <property type="component" value="Unassembled WGS sequence"/>
</dbReference>
<dbReference type="SMART" id="SM00220">
    <property type="entry name" value="S_TKc"/>
    <property type="match status" value="1"/>
</dbReference>
<keyword evidence="3 4" id="KW-0067">ATP-binding</keyword>
<evidence type="ECO:0000256" key="1">
    <source>
        <dbReference type="ARBA" id="ARBA00012513"/>
    </source>
</evidence>